<organism evidence="15 16">
    <name type="scientific">Entomomonas asaccharolytica</name>
    <dbReference type="NCBI Taxonomy" id="2785331"/>
    <lineage>
        <taxon>Bacteria</taxon>
        <taxon>Pseudomonadati</taxon>
        <taxon>Pseudomonadota</taxon>
        <taxon>Gammaproteobacteria</taxon>
        <taxon>Pseudomonadales</taxon>
        <taxon>Pseudomonadaceae</taxon>
        <taxon>Entomomonas</taxon>
    </lineage>
</organism>
<protein>
    <submittedName>
        <fullName evidence="15">MdtA/MuxA family multidrug efflux RND transporter periplasmic adaptor subunit</fullName>
    </submittedName>
</protein>
<keyword evidence="16" id="KW-1185">Reference proteome</keyword>
<dbReference type="Gene3D" id="2.40.50.100">
    <property type="match status" value="1"/>
</dbReference>
<keyword evidence="4" id="KW-0813">Transport</keyword>
<dbReference type="AlphaFoldDB" id="A0A974NI16"/>
<dbReference type="InterPro" id="IPR058626">
    <property type="entry name" value="MdtA-like_b-barrel"/>
</dbReference>
<feature type="domain" description="Multidrug resistance protein MdtA-like beta-barrel" evidence="13">
    <location>
        <begin position="238"/>
        <end position="321"/>
    </location>
</feature>
<comment type="subcellular location">
    <subcellularLocation>
        <location evidence="1">Cell inner membrane</location>
    </subcellularLocation>
    <subcellularLocation>
        <location evidence="2">Membrane</location>
        <topology evidence="2">Lipid-anchor</topology>
    </subcellularLocation>
</comment>
<feature type="domain" description="Multidrug resistance protein MdtA-like C-terminal permuted SH3" evidence="14">
    <location>
        <begin position="327"/>
        <end position="385"/>
    </location>
</feature>
<comment type="similarity">
    <text evidence="3">Belongs to the membrane fusion protein (MFP) (TC 8.A.1) family.</text>
</comment>
<dbReference type="Pfam" id="PF25944">
    <property type="entry name" value="Beta-barrel_RND"/>
    <property type="match status" value="1"/>
</dbReference>
<evidence type="ECO:0000259" key="13">
    <source>
        <dbReference type="Pfam" id="PF25944"/>
    </source>
</evidence>
<feature type="transmembrane region" description="Helical" evidence="10">
    <location>
        <begin position="20"/>
        <end position="37"/>
    </location>
</feature>
<dbReference type="InterPro" id="IPR006143">
    <property type="entry name" value="RND_pump_MFP"/>
</dbReference>
<dbReference type="InterPro" id="IPR058627">
    <property type="entry name" value="MdtA-like_C"/>
</dbReference>
<evidence type="ECO:0000256" key="8">
    <source>
        <dbReference type="ARBA" id="ARBA00023136"/>
    </source>
</evidence>
<evidence type="ECO:0000259" key="12">
    <source>
        <dbReference type="Pfam" id="PF25917"/>
    </source>
</evidence>
<dbReference type="GO" id="GO:0015562">
    <property type="term" value="F:efflux transmembrane transporter activity"/>
    <property type="evidence" value="ECO:0007669"/>
    <property type="project" value="TreeGrafter"/>
</dbReference>
<dbReference type="GO" id="GO:1990281">
    <property type="term" value="C:efflux pump complex"/>
    <property type="evidence" value="ECO:0007669"/>
    <property type="project" value="TreeGrafter"/>
</dbReference>
<dbReference type="Gene3D" id="1.10.287.470">
    <property type="entry name" value="Helix hairpin bin"/>
    <property type="match status" value="1"/>
</dbReference>
<dbReference type="RefSeq" id="WP_201095507.1">
    <property type="nucleotide sequence ID" value="NZ_CP067393.1"/>
</dbReference>
<proteinExistence type="inferred from homology"/>
<dbReference type="InterPro" id="IPR058624">
    <property type="entry name" value="MdtA-like_HH"/>
</dbReference>
<evidence type="ECO:0000313" key="15">
    <source>
        <dbReference type="EMBL" id="QQP86980.1"/>
    </source>
</evidence>
<keyword evidence="6" id="KW-0997">Cell inner membrane</keyword>
<evidence type="ECO:0000256" key="7">
    <source>
        <dbReference type="ARBA" id="ARBA00023054"/>
    </source>
</evidence>
<keyword evidence="10" id="KW-1133">Transmembrane helix</keyword>
<dbReference type="SUPFAM" id="SSF111369">
    <property type="entry name" value="HlyD-like secretion proteins"/>
    <property type="match status" value="1"/>
</dbReference>
<dbReference type="Pfam" id="PF25917">
    <property type="entry name" value="BSH_RND"/>
    <property type="match status" value="1"/>
</dbReference>
<evidence type="ECO:0000256" key="3">
    <source>
        <dbReference type="ARBA" id="ARBA00009477"/>
    </source>
</evidence>
<reference evidence="15 16" key="1">
    <citation type="submission" date="2021-01" db="EMBL/GenBank/DDBJ databases">
        <title>Entomomonas sp. F2A isolated from a house cricket (Acheta domesticus).</title>
        <authorList>
            <person name="Spergser J."/>
            <person name="Busse H.-J."/>
        </authorList>
    </citation>
    <scope>NUCLEOTIDE SEQUENCE [LARGE SCALE GENOMIC DNA]</scope>
    <source>
        <strain evidence="15 16">F2A</strain>
    </source>
</reference>
<dbReference type="KEGG" id="eaz:JHT90_06975"/>
<feature type="coiled-coil region" evidence="9">
    <location>
        <begin position="128"/>
        <end position="159"/>
    </location>
</feature>
<keyword evidence="10" id="KW-0812">Transmembrane</keyword>
<gene>
    <name evidence="15" type="ORF">JHT90_06975</name>
</gene>
<keyword evidence="5" id="KW-1003">Cell membrane</keyword>
<dbReference type="NCBIfam" id="NF008589">
    <property type="entry name" value="PRK11556.1"/>
    <property type="match status" value="1"/>
</dbReference>
<dbReference type="Proteomes" id="UP000595278">
    <property type="component" value="Chromosome"/>
</dbReference>
<evidence type="ECO:0000256" key="4">
    <source>
        <dbReference type="ARBA" id="ARBA00022448"/>
    </source>
</evidence>
<dbReference type="Gene3D" id="2.40.420.20">
    <property type="match status" value="1"/>
</dbReference>
<evidence type="ECO:0000313" key="16">
    <source>
        <dbReference type="Proteomes" id="UP000595278"/>
    </source>
</evidence>
<dbReference type="Pfam" id="PF25967">
    <property type="entry name" value="RND-MFP_C"/>
    <property type="match status" value="1"/>
</dbReference>
<feature type="domain" description="Multidrug resistance protein MdtA-like alpha-helical hairpin" evidence="11">
    <location>
        <begin position="132"/>
        <end position="201"/>
    </location>
</feature>
<dbReference type="Pfam" id="PF25876">
    <property type="entry name" value="HH_MFP_RND"/>
    <property type="match status" value="1"/>
</dbReference>
<evidence type="ECO:0000256" key="2">
    <source>
        <dbReference type="ARBA" id="ARBA00004635"/>
    </source>
</evidence>
<evidence type="ECO:0000256" key="1">
    <source>
        <dbReference type="ARBA" id="ARBA00004533"/>
    </source>
</evidence>
<name>A0A974NI16_9GAMM</name>
<sequence>MNDKQENMQSNQANSNKKWIIISLIIILVIVGVSWWGKSTSPTSTSENDSSPFGRRGMGMFSNVVPVRVEAVKEDEFAVYLNALGTVTAYNTVNIVSRVQGELVKVLFTEGQQVKENDLLAVIDPRPYEAALQQAKGAVQQNQALLQNARSELTRYQKLIKQDSIAKQTYESQMALVNQYQGSVLTSQAQLKEAELNLEFTQIKAPITGRLGLRQIDIGNYIKVGDTTPLVSITQTQPISTTFTLPEAQLPEVASRLAKGEDLVVEAWDSTNTHLLATGLVETLDNQINTSTGTILVKARFTNEDSMLFPNQFVNIKLKLTTLDKQLIIPTDSVQYGNKGTFVYVVEGNKVHLRYITIGRSDADKTIVVEGLKVGERVVLEGTDRLREDSQVEVVNSEDILTTIENIEEKPQPSENAEVSE</sequence>
<evidence type="ECO:0000256" key="9">
    <source>
        <dbReference type="SAM" id="Coils"/>
    </source>
</evidence>
<keyword evidence="8 10" id="KW-0472">Membrane</keyword>
<evidence type="ECO:0000256" key="10">
    <source>
        <dbReference type="SAM" id="Phobius"/>
    </source>
</evidence>
<evidence type="ECO:0000259" key="14">
    <source>
        <dbReference type="Pfam" id="PF25967"/>
    </source>
</evidence>
<dbReference type="InterPro" id="IPR058625">
    <property type="entry name" value="MdtA-like_BSH"/>
</dbReference>
<accession>A0A974NI16</accession>
<dbReference type="PANTHER" id="PTHR30469:SF12">
    <property type="entry name" value="MULTIDRUG RESISTANCE PROTEIN MDTA"/>
    <property type="match status" value="1"/>
</dbReference>
<keyword evidence="7 9" id="KW-0175">Coiled coil</keyword>
<dbReference type="NCBIfam" id="TIGR01730">
    <property type="entry name" value="RND_mfp"/>
    <property type="match status" value="1"/>
</dbReference>
<evidence type="ECO:0000256" key="5">
    <source>
        <dbReference type="ARBA" id="ARBA00022475"/>
    </source>
</evidence>
<dbReference type="EMBL" id="CP067393">
    <property type="protein sequence ID" value="QQP86980.1"/>
    <property type="molecule type" value="Genomic_DNA"/>
</dbReference>
<dbReference type="Gene3D" id="2.40.30.170">
    <property type="match status" value="1"/>
</dbReference>
<evidence type="ECO:0000259" key="11">
    <source>
        <dbReference type="Pfam" id="PF25876"/>
    </source>
</evidence>
<evidence type="ECO:0000256" key="6">
    <source>
        <dbReference type="ARBA" id="ARBA00022519"/>
    </source>
</evidence>
<feature type="domain" description="Multidrug resistance protein MdtA-like barrel-sandwich hybrid" evidence="12">
    <location>
        <begin position="91"/>
        <end position="233"/>
    </location>
</feature>
<dbReference type="PANTHER" id="PTHR30469">
    <property type="entry name" value="MULTIDRUG RESISTANCE PROTEIN MDTA"/>
    <property type="match status" value="1"/>
</dbReference>